<sequence>MDHLILANVFPSVHIGNKYCFCGKPAVEDHEFYFCSPGCARADSLRTLGGQGDYHYRNVMQRARDNPPVAQHTLARHKSEHQLRTVSIARRVSASQQSPHTSKPTMTLPTLEEEDAPSILIGEDRCEGRDSSVQARRPFEPWGGSVDTQQSPPPHRTLKRSLTSKAGLNKGIRDSVFALFRKKSQKTGPPSAKLRGESSVTRAMLQEMEEEVEEEVRQSTDIRRSRVIRRSVSFAGLNSQMENRNGNRGSVMETIFQLRQAWNETTDITAEDFNEGSDEDY</sequence>
<protein>
    <submittedName>
        <fullName evidence="2">Uncharacterized protein</fullName>
    </submittedName>
</protein>
<reference evidence="2 3" key="1">
    <citation type="submission" date="2014-04" db="EMBL/GenBank/DDBJ databases">
        <authorList>
            <consortium name="DOE Joint Genome Institute"/>
            <person name="Kuo A."/>
            <person name="Ruytinx J."/>
            <person name="Rineau F."/>
            <person name="Colpaert J."/>
            <person name="Kohler A."/>
            <person name="Nagy L.G."/>
            <person name="Floudas D."/>
            <person name="Copeland A."/>
            <person name="Barry K.W."/>
            <person name="Cichocki N."/>
            <person name="Veneault-Fourrey C."/>
            <person name="LaButti K."/>
            <person name="Lindquist E.A."/>
            <person name="Lipzen A."/>
            <person name="Lundell T."/>
            <person name="Morin E."/>
            <person name="Murat C."/>
            <person name="Sun H."/>
            <person name="Tunlid A."/>
            <person name="Henrissat B."/>
            <person name="Grigoriev I.V."/>
            <person name="Hibbett D.S."/>
            <person name="Martin F."/>
            <person name="Nordberg H.P."/>
            <person name="Cantor M.N."/>
            <person name="Hua S.X."/>
        </authorList>
    </citation>
    <scope>NUCLEOTIDE SEQUENCE [LARGE SCALE GENOMIC DNA]</scope>
    <source>
        <strain evidence="2 3">UH-Slu-Lm8-n1</strain>
    </source>
</reference>
<dbReference type="AlphaFoldDB" id="A0A0D0AD97"/>
<accession>A0A0D0AD97</accession>
<organism evidence="2 3">
    <name type="scientific">Suillus luteus UH-Slu-Lm8-n1</name>
    <dbReference type="NCBI Taxonomy" id="930992"/>
    <lineage>
        <taxon>Eukaryota</taxon>
        <taxon>Fungi</taxon>
        <taxon>Dikarya</taxon>
        <taxon>Basidiomycota</taxon>
        <taxon>Agaricomycotina</taxon>
        <taxon>Agaricomycetes</taxon>
        <taxon>Agaricomycetidae</taxon>
        <taxon>Boletales</taxon>
        <taxon>Suillineae</taxon>
        <taxon>Suillaceae</taxon>
        <taxon>Suillus</taxon>
    </lineage>
</organism>
<feature type="region of interest" description="Disordered" evidence="1">
    <location>
        <begin position="126"/>
        <end position="166"/>
    </location>
</feature>
<reference evidence="3" key="2">
    <citation type="submission" date="2015-01" db="EMBL/GenBank/DDBJ databases">
        <title>Evolutionary Origins and Diversification of the Mycorrhizal Mutualists.</title>
        <authorList>
            <consortium name="DOE Joint Genome Institute"/>
            <consortium name="Mycorrhizal Genomics Consortium"/>
            <person name="Kohler A."/>
            <person name="Kuo A."/>
            <person name="Nagy L.G."/>
            <person name="Floudas D."/>
            <person name="Copeland A."/>
            <person name="Barry K.W."/>
            <person name="Cichocki N."/>
            <person name="Veneault-Fourrey C."/>
            <person name="LaButti K."/>
            <person name="Lindquist E.A."/>
            <person name="Lipzen A."/>
            <person name="Lundell T."/>
            <person name="Morin E."/>
            <person name="Murat C."/>
            <person name="Riley R."/>
            <person name="Ohm R."/>
            <person name="Sun H."/>
            <person name="Tunlid A."/>
            <person name="Henrissat B."/>
            <person name="Grigoriev I.V."/>
            <person name="Hibbett D.S."/>
            <person name="Martin F."/>
        </authorList>
    </citation>
    <scope>NUCLEOTIDE SEQUENCE [LARGE SCALE GENOMIC DNA]</scope>
    <source>
        <strain evidence="3">UH-Slu-Lm8-n1</strain>
    </source>
</reference>
<gene>
    <name evidence="2" type="ORF">CY34DRAFT_811577</name>
</gene>
<proteinExistence type="predicted"/>
<evidence type="ECO:0000313" key="3">
    <source>
        <dbReference type="Proteomes" id="UP000054485"/>
    </source>
</evidence>
<evidence type="ECO:0000313" key="2">
    <source>
        <dbReference type="EMBL" id="KIK36099.1"/>
    </source>
</evidence>
<keyword evidence="3" id="KW-1185">Reference proteome</keyword>
<name>A0A0D0AD97_9AGAM</name>
<dbReference type="EMBL" id="KN835561">
    <property type="protein sequence ID" value="KIK36099.1"/>
    <property type="molecule type" value="Genomic_DNA"/>
</dbReference>
<dbReference type="Proteomes" id="UP000054485">
    <property type="component" value="Unassembled WGS sequence"/>
</dbReference>
<dbReference type="HOGENOM" id="CLU_991044_0_0_1"/>
<evidence type="ECO:0000256" key="1">
    <source>
        <dbReference type="SAM" id="MobiDB-lite"/>
    </source>
</evidence>
<dbReference type="OrthoDB" id="2626279at2759"/>
<dbReference type="InParanoid" id="A0A0D0AD97"/>